<evidence type="ECO:0000313" key="2">
    <source>
        <dbReference type="EMBL" id="QJB03979.1"/>
    </source>
</evidence>
<sequence>MTEEFDAILKEAYASIEDQLKLEDAGWIKLGATTGGNVLTDAQRKDSILRARVYAVKDPMGRQAIRLWTDYAFGTGMTWAAEDEKVNEVLSGFWQAPENQSVFSCQGQRKSSDKLLIDGEIFFALFLGPQKATLRRIDPLEVTEIITDPDDLEDVRYYKREWSTTSGQQKKGYYRSAGNLKDVGTQDNIGGLVRATEDALVFHLAMNTIGQRGNSMLLPVIDWIKLYRQFLASRVAIMLALARFAWKVKVQGGAATVAAAKGMYNEKLPDAGSVAVENASADLQPIRTDSGAQNAYQDGRQIKLQIAAGTGWPEQYFGDISIGNLATARTVELPVSKMCQSYQAIWADTYNTIDRVVLAQNGVPEDKWYVDRDFPPITPADESEMAKNISAIGMIMPELLSNRDVMQMALMSIGIHDTNEVLDDILKSPQESAAVALSKALRQFREVLKGDRE</sequence>
<evidence type="ECO:0000313" key="1">
    <source>
        <dbReference type="EMBL" id="QJB00031.1"/>
    </source>
</evidence>
<organism evidence="1">
    <name type="scientific">viral metagenome</name>
    <dbReference type="NCBI Taxonomy" id="1070528"/>
    <lineage>
        <taxon>unclassified sequences</taxon>
        <taxon>metagenomes</taxon>
        <taxon>organismal metagenomes</taxon>
    </lineage>
</organism>
<dbReference type="AlphaFoldDB" id="A0A6M3LXD3"/>
<reference evidence="1" key="1">
    <citation type="submission" date="2020-03" db="EMBL/GenBank/DDBJ databases">
        <title>The deep terrestrial virosphere.</title>
        <authorList>
            <person name="Holmfeldt K."/>
            <person name="Nilsson E."/>
            <person name="Simone D."/>
            <person name="Lopez-Fernandez M."/>
            <person name="Wu X."/>
            <person name="de Brujin I."/>
            <person name="Lundin D."/>
            <person name="Andersson A."/>
            <person name="Bertilsson S."/>
            <person name="Dopson M."/>
        </authorList>
    </citation>
    <scope>NUCLEOTIDE SEQUENCE</scope>
    <source>
        <strain evidence="1">MM171A00712</strain>
        <strain evidence="2">MM171B00512</strain>
    </source>
</reference>
<name>A0A6M3LXD3_9ZZZZ</name>
<protein>
    <submittedName>
        <fullName evidence="1">Putative portal protein</fullName>
    </submittedName>
</protein>
<proteinExistence type="predicted"/>
<gene>
    <name evidence="1" type="ORF">MM171A00712_0026</name>
    <name evidence="2" type="ORF">MM171B00512_0022</name>
</gene>
<dbReference type="EMBL" id="MT143867">
    <property type="protein sequence ID" value="QJB03979.1"/>
    <property type="molecule type" value="Genomic_DNA"/>
</dbReference>
<dbReference type="EMBL" id="MT143678">
    <property type="protein sequence ID" value="QJB00031.1"/>
    <property type="molecule type" value="Genomic_DNA"/>
</dbReference>
<accession>A0A6M3LXD3</accession>